<feature type="transmembrane region" description="Helical" evidence="1">
    <location>
        <begin position="140"/>
        <end position="164"/>
    </location>
</feature>
<evidence type="ECO:0000313" key="3">
    <source>
        <dbReference type="Proteomes" id="UP000320421"/>
    </source>
</evidence>
<evidence type="ECO:0000313" key="2">
    <source>
        <dbReference type="EMBL" id="QDT24622.1"/>
    </source>
</evidence>
<organism evidence="2 3">
    <name type="scientific">Gimesia chilikensis</name>
    <dbReference type="NCBI Taxonomy" id="2605989"/>
    <lineage>
        <taxon>Bacteria</taxon>
        <taxon>Pseudomonadati</taxon>
        <taxon>Planctomycetota</taxon>
        <taxon>Planctomycetia</taxon>
        <taxon>Planctomycetales</taxon>
        <taxon>Planctomycetaceae</taxon>
        <taxon>Gimesia</taxon>
    </lineage>
</organism>
<sequence>MVALKETKEAGNLMRQLTLGLNVFVAVFFVGFLIYTFVGQQHLEGLARQFVTEKTIAYSLPLVDAVEEGMRSPLIKKLLNDDQEAAINQQIQEYRNDPAAYIANLTRQKKLPPAPQRLNPLLRKVSETKERIRTYYDQTLAALIADLRIFAFSNLCAALIALGLICCSPGKIRQSVVWFSFLIFAAVLYCSYLYVDGLSFFRILLGVHLGWTYPLLLCLAVVGLFLEYPLRRRTGENQNADTVSNGGTS</sequence>
<feature type="transmembrane region" description="Helical" evidence="1">
    <location>
        <begin position="201"/>
        <end position="226"/>
    </location>
</feature>
<gene>
    <name evidence="2" type="ORF">HG66A1_64570</name>
</gene>
<reference evidence="2 3" key="1">
    <citation type="submission" date="2019-02" db="EMBL/GenBank/DDBJ databases">
        <title>Deep-cultivation of Planctomycetes and their phenomic and genomic characterization uncovers novel biology.</title>
        <authorList>
            <person name="Wiegand S."/>
            <person name="Jogler M."/>
            <person name="Boedeker C."/>
            <person name="Pinto D."/>
            <person name="Vollmers J."/>
            <person name="Rivas-Marin E."/>
            <person name="Kohn T."/>
            <person name="Peeters S.H."/>
            <person name="Heuer A."/>
            <person name="Rast P."/>
            <person name="Oberbeckmann S."/>
            <person name="Bunk B."/>
            <person name="Jeske O."/>
            <person name="Meyerdierks A."/>
            <person name="Storesund J.E."/>
            <person name="Kallscheuer N."/>
            <person name="Luecker S."/>
            <person name="Lage O.M."/>
            <person name="Pohl T."/>
            <person name="Merkel B.J."/>
            <person name="Hornburger P."/>
            <person name="Mueller R.-W."/>
            <person name="Bruemmer F."/>
            <person name="Labrenz M."/>
            <person name="Spormann A.M."/>
            <person name="Op den Camp H."/>
            <person name="Overmann J."/>
            <person name="Amann R."/>
            <person name="Jetten M.S.M."/>
            <person name="Mascher T."/>
            <person name="Medema M.H."/>
            <person name="Devos D.P."/>
            <person name="Kaster A.-K."/>
            <person name="Ovreas L."/>
            <person name="Rohde M."/>
            <person name="Galperin M.Y."/>
            <person name="Jogler C."/>
        </authorList>
    </citation>
    <scope>NUCLEOTIDE SEQUENCE [LARGE SCALE GENOMIC DNA]</scope>
    <source>
        <strain evidence="2 3">HG66A1</strain>
    </source>
</reference>
<dbReference type="RefSeq" id="WP_145193456.1">
    <property type="nucleotide sequence ID" value="NZ_CP036266.1"/>
</dbReference>
<feature type="transmembrane region" description="Helical" evidence="1">
    <location>
        <begin position="176"/>
        <end position="195"/>
    </location>
</feature>
<keyword evidence="1" id="KW-1133">Transmembrane helix</keyword>
<name>A0A517PZ30_9PLAN</name>
<evidence type="ECO:0000256" key="1">
    <source>
        <dbReference type="SAM" id="Phobius"/>
    </source>
</evidence>
<dbReference type="EMBL" id="CP036266">
    <property type="protein sequence ID" value="QDT24622.1"/>
    <property type="molecule type" value="Genomic_DNA"/>
</dbReference>
<protein>
    <submittedName>
        <fullName evidence="2">Uncharacterized protein</fullName>
    </submittedName>
</protein>
<accession>A0A517PZ30</accession>
<feature type="transmembrane region" description="Helical" evidence="1">
    <location>
        <begin position="21"/>
        <end position="38"/>
    </location>
</feature>
<keyword evidence="1" id="KW-0812">Transmembrane</keyword>
<dbReference type="Proteomes" id="UP000320421">
    <property type="component" value="Chromosome"/>
</dbReference>
<dbReference type="AlphaFoldDB" id="A0A517PZ30"/>
<proteinExistence type="predicted"/>
<dbReference type="OrthoDB" id="285561at2"/>
<keyword evidence="3" id="KW-1185">Reference proteome</keyword>
<keyword evidence="1" id="KW-0472">Membrane</keyword>